<proteinExistence type="predicted"/>
<evidence type="ECO:0000313" key="2">
    <source>
        <dbReference type="EMBL" id="SDT78943.1"/>
    </source>
</evidence>
<keyword evidence="1" id="KW-1133">Transmembrane helix</keyword>
<keyword evidence="1" id="KW-0812">Transmembrane</keyword>
<gene>
    <name evidence="2" type="ORF">SAMN04489716_8580</name>
</gene>
<evidence type="ECO:0000256" key="1">
    <source>
        <dbReference type="SAM" id="Phobius"/>
    </source>
</evidence>
<protein>
    <submittedName>
        <fullName evidence="2">Uncharacterized protein</fullName>
    </submittedName>
</protein>
<feature type="transmembrane region" description="Helical" evidence="1">
    <location>
        <begin position="114"/>
        <end position="140"/>
    </location>
</feature>
<sequence length="149" mass="15362">MLTVMPRPLRLLLLIGLPLVAAAALALGGVDAVASWQAKSGGGVAGVFTADRQECSRRTCNFHGPWQAADGSGSRPDVLLYDAPADLTVGRSIAAVDTGARKGVFTPDGGGSTFLITTVVTLIGLLAVIAWIVLVAYSALTARKRSTSR</sequence>
<accession>A0A1H2D873</accession>
<evidence type="ECO:0000313" key="3">
    <source>
        <dbReference type="Proteomes" id="UP000198688"/>
    </source>
</evidence>
<name>A0A1H2D873_9ACTN</name>
<reference evidence="2 3" key="1">
    <citation type="submission" date="2016-10" db="EMBL/GenBank/DDBJ databases">
        <authorList>
            <person name="de Groot N.N."/>
        </authorList>
    </citation>
    <scope>NUCLEOTIDE SEQUENCE [LARGE SCALE GENOMIC DNA]</scope>
    <source>
        <strain evidence="2 3">DSM 43941</strain>
    </source>
</reference>
<dbReference type="EMBL" id="LT629758">
    <property type="protein sequence ID" value="SDT78943.1"/>
    <property type="molecule type" value="Genomic_DNA"/>
</dbReference>
<dbReference type="Proteomes" id="UP000198688">
    <property type="component" value="Chromosome I"/>
</dbReference>
<keyword evidence="3" id="KW-1185">Reference proteome</keyword>
<organism evidence="2 3">
    <name type="scientific">Actinoplanes derwentensis</name>
    <dbReference type="NCBI Taxonomy" id="113562"/>
    <lineage>
        <taxon>Bacteria</taxon>
        <taxon>Bacillati</taxon>
        <taxon>Actinomycetota</taxon>
        <taxon>Actinomycetes</taxon>
        <taxon>Micromonosporales</taxon>
        <taxon>Micromonosporaceae</taxon>
        <taxon>Actinoplanes</taxon>
    </lineage>
</organism>
<dbReference type="AlphaFoldDB" id="A0A1H2D873"/>
<keyword evidence="1" id="KW-0472">Membrane</keyword>